<evidence type="ECO:0000256" key="11">
    <source>
        <dbReference type="ARBA" id="ARBA00022777"/>
    </source>
</evidence>
<dbReference type="GO" id="GO:0006355">
    <property type="term" value="P:regulation of DNA-templated transcription"/>
    <property type="evidence" value="ECO:0007669"/>
    <property type="project" value="InterPro"/>
</dbReference>
<evidence type="ECO:0000256" key="18">
    <source>
        <dbReference type="PROSITE-ProRule" id="PRU00110"/>
    </source>
</evidence>
<dbReference type="PANTHER" id="PTHR45339:SF1">
    <property type="entry name" value="HYBRID SIGNAL TRANSDUCTION HISTIDINE KINASE J"/>
    <property type="match status" value="1"/>
</dbReference>
<dbReference type="InterPro" id="IPR003594">
    <property type="entry name" value="HATPase_dom"/>
</dbReference>
<feature type="transmembrane region" description="Helical" evidence="20">
    <location>
        <begin position="311"/>
        <end position="332"/>
    </location>
</feature>
<sequence>MNVRQSKFKLSRWAGATLLLGLLLSGLGAWGLALVNQQQARAALEREAELVAEAVTRRIELYQYGLRGVRGALLIAGEAHIDRELFRRYSLTRDIDREFPGARGFGFIRRVAAADEAGFLGQARADGQPEFRIQQLTPHDGERYVIQYIEPLARNDQALGLDIASETNRREAARAALESGQVRLTGPITLVQASGLRQQSFLILMPIYRSGTTPPAGAQRELEGFGWSYAPLLTSEVLAGLPIDNASIHLELSDVTGDGAAVPFFVNGAAAPGQRLFGQELQREIYGRHWQMQFSALPLFVQRLHQPSPRILFLAGGLVSLLLAALVNAGALGRQRRRREAATQARLAAIVGNSADGIIGAALDGTITDWNRGAEALFGYREEEAVGRLVVDLLVPPSKESEELDILARIARNEQVVSFDTVRRHQDGHLLDVAVTVSPILDGDGRVVGASKTVRDISAKKAAEARIRELNAGLEHQVAERTAELRRLNVLLGSVLQAASEVSIITLDRDGIISGFNLGAERMLGYRAEEVVGKVSPTLLHSERELLARGRELGEQGFRVLVARAEREGAETREWTYLRKDGSPLSVTLSVTVLRDEAGAINGYLGIAVDVTEWRNAEREMAAARDQLQMAADVARLGIWRWTLADDSLQWNERMCELYGQPLALREGGLVYEHWRSRLHPEDLERTEASLRAAVEGRGNYDVIFRVLLPDGGIRFIQAGAQVERDADGTPLQVTGINIDITSDQQLQARLREAKEQADAASAAKSSFLANMSHEIRTPMNAVLGMLQLARQTDLNERQRDYLDKASSAATSLLGLLNDILDYSKIEAGKLLLEMLPFELEPLMQDLAVVLSGNQGDKDVEVIFDIDPELPSAVVGDRLRLQQILINLAGNALKFTAHGHVLVSLRRLAHDAHRVGLRVLVADTGIGISAEQQQRIFEGFTQAEASTSRRFGGTGLGLFICKRLVDLMGGRLQVESSPGSGSRFWFDLDLDVARGEPLRAACPGVGEPLRLLVADDNLIAGELLERTVGALGWRADCVGSGSEAVARVQAAMAEGRRYDVVLMDWRMPDLDGLSAAQLIRQLQGDLPPPMVIMITAYGREVLADARDHSAPPFVDFLTKPVTPKQLADSVLHALHGEQGAPANPPPRPQERPQRLRGVRLLVVEDNALNRQVAAELLSSEGARVSLADGGLAGVQQVLEAGVPFDAVLMDMQMPDIDGLEATRRIRADGRFAGLPILAMTANASLSDREACLAAGMDDHVAKPIDKERLVLCLLGHLGRSVDTAAVPAPAAETTELVEARGDIVGRFGGSLELIVQVLRRFVPDMQELLGQLERQLGEGDIQGCAATLHTIKGSAATVGASALAGRAGELELALRRVDPLDGAECLAGIRLDELRALRDTCLQRLQGMFGDVQAESAS</sequence>
<keyword evidence="9" id="KW-0677">Repeat</keyword>
<dbReference type="FunFam" id="3.30.565.10:FF:000010">
    <property type="entry name" value="Sensor histidine kinase RcsC"/>
    <property type="match status" value="1"/>
</dbReference>
<dbReference type="CDD" id="cd00082">
    <property type="entry name" value="HisKA"/>
    <property type="match status" value="1"/>
</dbReference>
<dbReference type="Gene3D" id="3.30.565.10">
    <property type="entry name" value="Histidine kinase-like ATPase, C-terminal domain"/>
    <property type="match status" value="1"/>
</dbReference>
<dbReference type="Gene3D" id="1.20.120.160">
    <property type="entry name" value="HPT domain"/>
    <property type="match status" value="1"/>
</dbReference>
<keyword evidence="10" id="KW-0547">Nucleotide-binding</keyword>
<evidence type="ECO:0000256" key="14">
    <source>
        <dbReference type="ARBA" id="ARBA00023012"/>
    </source>
</evidence>
<dbReference type="Gene3D" id="3.40.50.2300">
    <property type="match status" value="2"/>
</dbReference>
<dbReference type="InterPro" id="IPR036097">
    <property type="entry name" value="HisK_dim/P_sf"/>
</dbReference>
<dbReference type="SUPFAM" id="SSF47384">
    <property type="entry name" value="Homodimeric domain of signal transducing histidine kinase"/>
    <property type="match status" value="1"/>
</dbReference>
<dbReference type="SUPFAM" id="SSF55874">
    <property type="entry name" value="ATPase domain of HSP90 chaperone/DNA topoisomerase II/histidine kinase"/>
    <property type="match status" value="1"/>
</dbReference>
<dbReference type="InterPro" id="IPR003661">
    <property type="entry name" value="HisK_dim/P_dom"/>
</dbReference>
<dbReference type="Proteomes" id="UP000238390">
    <property type="component" value="Chromosome"/>
</dbReference>
<feature type="domain" description="HPt" evidence="26">
    <location>
        <begin position="1310"/>
        <end position="1408"/>
    </location>
</feature>
<feature type="domain" description="PAC" evidence="24">
    <location>
        <begin position="701"/>
        <end position="753"/>
    </location>
</feature>
<dbReference type="NCBIfam" id="TIGR00229">
    <property type="entry name" value="sensory_box"/>
    <property type="match status" value="2"/>
</dbReference>
<organism evidence="27 28">
    <name type="scientific">Pseudomonas paraeruginosa</name>
    <dbReference type="NCBI Taxonomy" id="2994495"/>
    <lineage>
        <taxon>Bacteria</taxon>
        <taxon>Pseudomonadati</taxon>
        <taxon>Pseudomonadota</taxon>
        <taxon>Gammaproteobacteria</taxon>
        <taxon>Pseudomonadales</taxon>
        <taxon>Pseudomonadaceae</taxon>
        <taxon>Pseudomonas</taxon>
    </lineage>
</organism>
<dbReference type="EC" id="2.7.13.3" evidence="3"/>
<evidence type="ECO:0000256" key="20">
    <source>
        <dbReference type="SAM" id="Phobius"/>
    </source>
</evidence>
<dbReference type="InterPro" id="IPR035965">
    <property type="entry name" value="PAS-like_dom_sf"/>
</dbReference>
<evidence type="ECO:0000256" key="10">
    <source>
        <dbReference type="ARBA" id="ARBA00022741"/>
    </source>
</evidence>
<keyword evidence="6 19" id="KW-0597">Phosphoprotein</keyword>
<evidence type="ECO:0000256" key="8">
    <source>
        <dbReference type="ARBA" id="ARBA00022692"/>
    </source>
</evidence>
<reference evidence="27 28" key="1">
    <citation type="submission" date="2018-02" db="EMBL/GenBank/DDBJ databases">
        <title>FDA/CDC Antimicrobial Resistant Isolate Bank Genome Sequencing.</title>
        <authorList>
            <person name="Benahmed F.H."/>
            <person name="Lutgring J.D."/>
            <person name="Yoo B."/>
            <person name="Machado M."/>
            <person name="Brown A."/>
            <person name="McAllister G."/>
            <person name="Perry A."/>
            <person name="Halpin A.L."/>
            <person name="Vavikolanu K."/>
            <person name="Ott S."/>
            <person name="Zhao X."/>
            <person name="Tallon L.J."/>
            <person name="Sadzewicz L."/>
            <person name="Aluvathingal J."/>
            <person name="Nadendla S."/>
            <person name="Voskania-kordi A."/>
            <person name="Simonyan V."/>
            <person name="Patel J."/>
            <person name="Shawar R.M."/>
        </authorList>
    </citation>
    <scope>NUCLEOTIDE SEQUENCE [LARGE SCALE GENOMIC DNA]</scope>
    <source>
        <strain evidence="27 28">AR_0356</strain>
    </source>
</reference>
<dbReference type="InterPro" id="IPR001610">
    <property type="entry name" value="PAC"/>
</dbReference>
<keyword evidence="5" id="KW-0997">Cell inner membrane</keyword>
<comment type="catalytic activity">
    <reaction evidence="1">
        <text>ATP + protein L-histidine = ADP + protein N-phospho-L-histidine.</text>
        <dbReference type="EC" id="2.7.13.3"/>
    </reaction>
</comment>
<dbReference type="GO" id="GO:0000155">
    <property type="term" value="F:phosphorelay sensor kinase activity"/>
    <property type="evidence" value="ECO:0007669"/>
    <property type="project" value="InterPro"/>
</dbReference>
<dbReference type="PROSITE" id="PS50894">
    <property type="entry name" value="HPT"/>
    <property type="match status" value="1"/>
</dbReference>
<dbReference type="CDD" id="cd00130">
    <property type="entry name" value="PAS"/>
    <property type="match status" value="3"/>
</dbReference>
<evidence type="ECO:0000313" key="27">
    <source>
        <dbReference type="EMBL" id="AVK04257.1"/>
    </source>
</evidence>
<dbReference type="InterPro" id="IPR013767">
    <property type="entry name" value="PAS_fold"/>
</dbReference>
<dbReference type="CDD" id="cd16922">
    <property type="entry name" value="HATPase_EvgS-ArcB-TorS-like"/>
    <property type="match status" value="1"/>
</dbReference>
<evidence type="ECO:0000259" key="25">
    <source>
        <dbReference type="PROSITE" id="PS50839"/>
    </source>
</evidence>
<dbReference type="PROSITE" id="PS50113">
    <property type="entry name" value="PAC"/>
    <property type="match status" value="3"/>
</dbReference>
<dbReference type="Pfam" id="PF00072">
    <property type="entry name" value="Response_reg"/>
    <property type="match status" value="2"/>
</dbReference>
<dbReference type="SUPFAM" id="SSF52172">
    <property type="entry name" value="CheY-like"/>
    <property type="match status" value="2"/>
</dbReference>
<evidence type="ECO:0000256" key="6">
    <source>
        <dbReference type="ARBA" id="ARBA00022553"/>
    </source>
</evidence>
<dbReference type="InterPro" id="IPR006189">
    <property type="entry name" value="CHASE_dom"/>
</dbReference>
<dbReference type="SMART" id="SM01079">
    <property type="entry name" value="CHASE"/>
    <property type="match status" value="1"/>
</dbReference>
<feature type="domain" description="Response regulatory" evidence="22">
    <location>
        <begin position="1010"/>
        <end position="1134"/>
    </location>
</feature>
<keyword evidence="12" id="KW-0067">ATP-binding</keyword>
<dbReference type="GO" id="GO:0005886">
    <property type="term" value="C:plasma membrane"/>
    <property type="evidence" value="ECO:0007669"/>
    <property type="project" value="UniProtKB-SubCell"/>
</dbReference>
<evidence type="ECO:0000259" key="23">
    <source>
        <dbReference type="PROSITE" id="PS50112"/>
    </source>
</evidence>
<comment type="subunit">
    <text evidence="16">At low DSF concentrations, interacts with RpfF.</text>
</comment>
<dbReference type="CDD" id="cd00088">
    <property type="entry name" value="HPT"/>
    <property type="match status" value="1"/>
</dbReference>
<dbReference type="InterPro" id="IPR011006">
    <property type="entry name" value="CheY-like_superfamily"/>
</dbReference>
<dbReference type="Pfam" id="PF00989">
    <property type="entry name" value="PAS"/>
    <property type="match status" value="1"/>
</dbReference>
<keyword evidence="8 20" id="KW-0812">Transmembrane</keyword>
<dbReference type="InterPro" id="IPR013655">
    <property type="entry name" value="PAS_fold_3"/>
</dbReference>
<dbReference type="Pfam" id="PF03924">
    <property type="entry name" value="CHASE"/>
    <property type="match status" value="1"/>
</dbReference>
<dbReference type="SMART" id="SM00086">
    <property type="entry name" value="PAC"/>
    <property type="match status" value="3"/>
</dbReference>
<dbReference type="EMBL" id="CP027169">
    <property type="protein sequence ID" value="AVK04257.1"/>
    <property type="molecule type" value="Genomic_DNA"/>
</dbReference>
<evidence type="ECO:0000256" key="7">
    <source>
        <dbReference type="ARBA" id="ARBA00022679"/>
    </source>
</evidence>
<evidence type="ECO:0000256" key="2">
    <source>
        <dbReference type="ARBA" id="ARBA00004429"/>
    </source>
</evidence>
<dbReference type="SMART" id="SM00388">
    <property type="entry name" value="HisKA"/>
    <property type="match status" value="1"/>
</dbReference>
<dbReference type="InterPro" id="IPR004358">
    <property type="entry name" value="Sig_transdc_His_kin-like_C"/>
</dbReference>
<dbReference type="Pfam" id="PF02518">
    <property type="entry name" value="HATPase_c"/>
    <property type="match status" value="1"/>
</dbReference>
<feature type="domain" description="Histidine kinase" evidence="21">
    <location>
        <begin position="771"/>
        <end position="992"/>
    </location>
</feature>
<dbReference type="PROSITE" id="PS50109">
    <property type="entry name" value="HIS_KIN"/>
    <property type="match status" value="1"/>
</dbReference>
<dbReference type="SMART" id="SM00387">
    <property type="entry name" value="HATPase_c"/>
    <property type="match status" value="1"/>
</dbReference>
<evidence type="ECO:0000256" key="16">
    <source>
        <dbReference type="ARBA" id="ARBA00064003"/>
    </source>
</evidence>
<dbReference type="Gene3D" id="3.30.450.20">
    <property type="entry name" value="PAS domain"/>
    <property type="match status" value="3"/>
</dbReference>
<dbReference type="Pfam" id="PF00512">
    <property type="entry name" value="HisKA"/>
    <property type="match status" value="1"/>
</dbReference>
<evidence type="ECO:0000259" key="21">
    <source>
        <dbReference type="PROSITE" id="PS50109"/>
    </source>
</evidence>
<evidence type="ECO:0000256" key="19">
    <source>
        <dbReference type="PROSITE-ProRule" id="PRU00169"/>
    </source>
</evidence>
<evidence type="ECO:0000256" key="4">
    <source>
        <dbReference type="ARBA" id="ARBA00022475"/>
    </source>
</evidence>
<dbReference type="InterPro" id="IPR042240">
    <property type="entry name" value="CHASE_sf"/>
</dbReference>
<dbReference type="PROSITE" id="PS50112">
    <property type="entry name" value="PAS"/>
    <property type="match status" value="2"/>
</dbReference>
<comment type="subcellular location">
    <subcellularLocation>
        <location evidence="2">Cell inner membrane</location>
        <topology evidence="2">Multi-pass membrane protein</topology>
    </subcellularLocation>
</comment>
<name>A0A2R3IRJ3_9PSED</name>
<feature type="domain" description="Response regulatory" evidence="22">
    <location>
        <begin position="1159"/>
        <end position="1277"/>
    </location>
</feature>
<dbReference type="Pfam" id="PF08447">
    <property type="entry name" value="PAS_3"/>
    <property type="match status" value="1"/>
</dbReference>
<evidence type="ECO:0000313" key="28">
    <source>
        <dbReference type="Proteomes" id="UP000238390"/>
    </source>
</evidence>
<keyword evidence="7" id="KW-0808">Transferase</keyword>
<dbReference type="FunFam" id="2.10.70.100:FF:000001">
    <property type="entry name" value="Sensory transduction histidine kinase"/>
    <property type="match status" value="1"/>
</dbReference>
<dbReference type="Gene3D" id="1.10.287.130">
    <property type="match status" value="1"/>
</dbReference>
<dbReference type="SMART" id="SM00073">
    <property type="entry name" value="HPT"/>
    <property type="match status" value="1"/>
</dbReference>
<evidence type="ECO:0000259" key="24">
    <source>
        <dbReference type="PROSITE" id="PS50113"/>
    </source>
</evidence>
<feature type="domain" description="PAC" evidence="24">
    <location>
        <begin position="415"/>
        <end position="469"/>
    </location>
</feature>
<feature type="domain" description="PAS" evidence="23">
    <location>
        <begin position="343"/>
        <end position="414"/>
    </location>
</feature>
<evidence type="ECO:0000259" key="26">
    <source>
        <dbReference type="PROSITE" id="PS50894"/>
    </source>
</evidence>
<dbReference type="SUPFAM" id="SSF55785">
    <property type="entry name" value="PYP-like sensor domain (PAS domain)"/>
    <property type="match status" value="3"/>
</dbReference>
<evidence type="ECO:0000256" key="15">
    <source>
        <dbReference type="ARBA" id="ARBA00023136"/>
    </source>
</evidence>
<dbReference type="InterPro" id="IPR000014">
    <property type="entry name" value="PAS"/>
</dbReference>
<dbReference type="GO" id="GO:0005524">
    <property type="term" value="F:ATP binding"/>
    <property type="evidence" value="ECO:0007669"/>
    <property type="project" value="UniProtKB-KW"/>
</dbReference>
<feature type="modified residue" description="4-aspartylphosphate" evidence="19">
    <location>
        <position position="1064"/>
    </location>
</feature>
<dbReference type="PRINTS" id="PR00344">
    <property type="entry name" value="BCTRLSENSOR"/>
</dbReference>
<dbReference type="PANTHER" id="PTHR45339">
    <property type="entry name" value="HYBRID SIGNAL TRANSDUCTION HISTIDINE KINASE J"/>
    <property type="match status" value="1"/>
</dbReference>
<evidence type="ECO:0000256" key="1">
    <source>
        <dbReference type="ARBA" id="ARBA00000085"/>
    </source>
</evidence>
<keyword evidence="4" id="KW-1003">Cell membrane</keyword>
<keyword evidence="14" id="KW-0902">Two-component regulatory system</keyword>
<dbReference type="SMART" id="SM00448">
    <property type="entry name" value="REC"/>
    <property type="match status" value="2"/>
</dbReference>
<gene>
    <name evidence="27" type="ORF">CSB93_2132</name>
</gene>
<dbReference type="InterPro" id="IPR000700">
    <property type="entry name" value="PAS-assoc_C"/>
</dbReference>
<dbReference type="Pfam" id="PF13426">
    <property type="entry name" value="PAS_9"/>
    <property type="match status" value="1"/>
</dbReference>
<evidence type="ECO:0000256" key="3">
    <source>
        <dbReference type="ARBA" id="ARBA00012438"/>
    </source>
</evidence>
<dbReference type="InterPro" id="IPR001789">
    <property type="entry name" value="Sig_transdc_resp-reg_receiver"/>
</dbReference>
<dbReference type="SMART" id="SM00091">
    <property type="entry name" value="PAS"/>
    <property type="match status" value="3"/>
</dbReference>
<dbReference type="PROSITE" id="PS50839">
    <property type="entry name" value="CHASE"/>
    <property type="match status" value="1"/>
</dbReference>
<feature type="domain" description="PAS" evidence="23">
    <location>
        <begin position="495"/>
        <end position="534"/>
    </location>
</feature>
<proteinExistence type="predicted"/>
<dbReference type="InterPro" id="IPR008207">
    <property type="entry name" value="Sig_transdc_His_kin_Hpt_dom"/>
</dbReference>
<keyword evidence="13 20" id="KW-1133">Transmembrane helix</keyword>
<feature type="domain" description="CHASE" evidence="25">
    <location>
        <begin position="77"/>
        <end position="293"/>
    </location>
</feature>
<dbReference type="Gene3D" id="2.10.70.100">
    <property type="match status" value="1"/>
</dbReference>
<feature type="domain" description="PAC" evidence="24">
    <location>
        <begin position="571"/>
        <end position="623"/>
    </location>
</feature>
<evidence type="ECO:0000256" key="12">
    <source>
        <dbReference type="ARBA" id="ARBA00022840"/>
    </source>
</evidence>
<evidence type="ECO:0000259" key="22">
    <source>
        <dbReference type="PROSITE" id="PS50110"/>
    </source>
</evidence>
<dbReference type="InterPro" id="IPR005467">
    <property type="entry name" value="His_kinase_dom"/>
</dbReference>
<evidence type="ECO:0000256" key="17">
    <source>
        <dbReference type="ARBA" id="ARBA00068150"/>
    </source>
</evidence>
<evidence type="ECO:0000256" key="13">
    <source>
        <dbReference type="ARBA" id="ARBA00022989"/>
    </source>
</evidence>
<dbReference type="SUPFAM" id="SSF47226">
    <property type="entry name" value="Histidine-containing phosphotransfer domain, HPT domain"/>
    <property type="match status" value="1"/>
</dbReference>
<dbReference type="Pfam" id="PF01627">
    <property type="entry name" value="Hpt"/>
    <property type="match status" value="1"/>
</dbReference>
<dbReference type="CDD" id="cd17546">
    <property type="entry name" value="REC_hyHK_CKI1_RcsC-like"/>
    <property type="match status" value="2"/>
</dbReference>
<dbReference type="RefSeq" id="WP_058145578.1">
    <property type="nucleotide sequence ID" value="NZ_CP027169.1"/>
</dbReference>
<evidence type="ECO:0000256" key="5">
    <source>
        <dbReference type="ARBA" id="ARBA00022519"/>
    </source>
</evidence>
<feature type="modified residue" description="4-aspartylphosphate" evidence="19">
    <location>
        <position position="1210"/>
    </location>
</feature>
<feature type="modified residue" description="Phosphohistidine" evidence="18">
    <location>
        <position position="1349"/>
    </location>
</feature>
<dbReference type="FunFam" id="1.10.287.130:FF:000002">
    <property type="entry name" value="Two-component osmosensing histidine kinase"/>
    <property type="match status" value="1"/>
</dbReference>
<keyword evidence="28" id="KW-1185">Reference proteome</keyword>
<keyword evidence="11" id="KW-0418">Kinase</keyword>
<dbReference type="InterPro" id="IPR036641">
    <property type="entry name" value="HPT_dom_sf"/>
</dbReference>
<keyword evidence="15 20" id="KW-0472">Membrane</keyword>
<evidence type="ECO:0000256" key="9">
    <source>
        <dbReference type="ARBA" id="ARBA00022737"/>
    </source>
</evidence>
<dbReference type="InterPro" id="IPR036890">
    <property type="entry name" value="HATPase_C_sf"/>
</dbReference>
<protein>
    <recommendedName>
        <fullName evidence="17">Sensory/regulatory protein RpfC</fullName>
        <ecNumber evidence="3">2.7.13.3</ecNumber>
    </recommendedName>
</protein>
<accession>A0A2R3IRJ3</accession>
<dbReference type="PROSITE" id="PS50110">
    <property type="entry name" value="RESPONSE_REGULATORY"/>
    <property type="match status" value="2"/>
</dbReference>
<dbReference type="Gene3D" id="3.30.450.350">
    <property type="entry name" value="CHASE domain"/>
    <property type="match status" value="1"/>
</dbReference>